<dbReference type="InterPro" id="IPR039928">
    <property type="entry name" value="LNK"/>
</dbReference>
<dbReference type="AlphaFoldDB" id="A0ABD3BUZ8"/>
<evidence type="ECO:0008006" key="4">
    <source>
        <dbReference type="Google" id="ProtNLM"/>
    </source>
</evidence>
<feature type="compositionally biased region" description="Polar residues" evidence="1">
    <location>
        <begin position="79"/>
        <end position="92"/>
    </location>
</feature>
<feature type="compositionally biased region" description="Polar residues" evidence="1">
    <location>
        <begin position="351"/>
        <end position="364"/>
    </location>
</feature>
<feature type="region of interest" description="Disordered" evidence="1">
    <location>
        <begin position="53"/>
        <end position="119"/>
    </location>
</feature>
<comment type="caution">
    <text evidence="2">The sequence shown here is derived from an EMBL/GenBank/DDBJ whole genome shotgun (WGS) entry which is preliminary data.</text>
</comment>
<dbReference type="EMBL" id="JAVIJP010000066">
    <property type="protein sequence ID" value="KAL3620926.1"/>
    <property type="molecule type" value="Genomic_DNA"/>
</dbReference>
<gene>
    <name evidence="2" type="ORF">CASFOL_035838</name>
</gene>
<reference evidence="3" key="1">
    <citation type="journal article" date="2024" name="IScience">
        <title>Strigolactones Initiate the Formation of Haustorium-like Structures in Castilleja.</title>
        <authorList>
            <person name="Buerger M."/>
            <person name="Peterson D."/>
            <person name="Chory J."/>
        </authorList>
    </citation>
    <scope>NUCLEOTIDE SEQUENCE [LARGE SCALE GENOMIC DNA]</scope>
</reference>
<proteinExistence type="predicted"/>
<dbReference type="Proteomes" id="UP001632038">
    <property type="component" value="Unassembled WGS sequence"/>
</dbReference>
<accession>A0ABD3BUZ8</accession>
<evidence type="ECO:0000256" key="1">
    <source>
        <dbReference type="SAM" id="MobiDB-lite"/>
    </source>
</evidence>
<keyword evidence="3" id="KW-1185">Reference proteome</keyword>
<feature type="compositionally biased region" description="Low complexity" evidence="1">
    <location>
        <begin position="93"/>
        <end position="115"/>
    </location>
</feature>
<feature type="region of interest" description="Disordered" evidence="1">
    <location>
        <begin position="320"/>
        <end position="381"/>
    </location>
</feature>
<name>A0ABD3BUZ8_9LAMI</name>
<evidence type="ECO:0000313" key="3">
    <source>
        <dbReference type="Proteomes" id="UP001632038"/>
    </source>
</evidence>
<evidence type="ECO:0000313" key="2">
    <source>
        <dbReference type="EMBL" id="KAL3620926.1"/>
    </source>
</evidence>
<dbReference type="PANTHER" id="PTHR33334">
    <property type="entry name" value="PROTEIN LNK1"/>
    <property type="match status" value="1"/>
</dbReference>
<sequence>MSDLCLYDLEDIRWDDICQSDDHIVPCPSSELQRDNSIPSDIHKKPCHEVKRYSPSKRRNTMLEKDSWSNAPSGVFPSSPESNSIKEVSSIPSENTRSSNNETDSNNNESGENNTILGRKTAAVGETTTFSDAIGDIDQADNNLDLFENTEDKDSSELLYYDWPEIGNFDDVDRMFRSCDSTFGLGTSREDELGWFTSADNIGGTEDLVKSEFEFPCPEPNPAECISQNHEISKIDFTNDFGMAKDISLNSEKSDSYMSFVNGSDMASSEDMFIPKEQMNENKKRAKLKNQSTGKRKELCLGNGGFSYTSNLLNEATQSPKSYMHSNNSHSSDLTSVNHAPSAVKSETHDAYNQLQNDRQSSVVPPSVTGKRANPNNFHPSRFSAYGSLKIQTAKVQTPLYDSLTGDKPENHNDAEGCRIVNPTELDSSHAQEGLTMSSGMDDASQEAASFRQLKLAIEQVP</sequence>
<protein>
    <recommendedName>
        <fullName evidence="4">Protein LNK1</fullName>
    </recommendedName>
</protein>
<organism evidence="2 3">
    <name type="scientific">Castilleja foliolosa</name>
    <dbReference type="NCBI Taxonomy" id="1961234"/>
    <lineage>
        <taxon>Eukaryota</taxon>
        <taxon>Viridiplantae</taxon>
        <taxon>Streptophyta</taxon>
        <taxon>Embryophyta</taxon>
        <taxon>Tracheophyta</taxon>
        <taxon>Spermatophyta</taxon>
        <taxon>Magnoliopsida</taxon>
        <taxon>eudicotyledons</taxon>
        <taxon>Gunneridae</taxon>
        <taxon>Pentapetalae</taxon>
        <taxon>asterids</taxon>
        <taxon>lamiids</taxon>
        <taxon>Lamiales</taxon>
        <taxon>Orobanchaceae</taxon>
        <taxon>Pedicularideae</taxon>
        <taxon>Castillejinae</taxon>
        <taxon>Castilleja</taxon>
    </lineage>
</organism>
<dbReference type="PANTHER" id="PTHR33334:SF8">
    <property type="entry name" value="PROTEIN LNK1"/>
    <property type="match status" value="1"/>
</dbReference>
<feature type="compositionally biased region" description="Polar residues" evidence="1">
    <location>
        <begin position="320"/>
        <end position="339"/>
    </location>
</feature>